<dbReference type="AlphaFoldDB" id="A0A0K1E5P6"/>
<name>A0A0K1E5P6_CHOCO</name>
<protein>
    <submittedName>
        <fullName evidence="1">Uncharacterized protein</fullName>
    </submittedName>
</protein>
<dbReference type="EMBL" id="CP012159">
    <property type="protein sequence ID" value="AKT36196.1"/>
    <property type="molecule type" value="Genomic_DNA"/>
</dbReference>
<dbReference type="Proteomes" id="UP000067626">
    <property type="component" value="Chromosome"/>
</dbReference>
<dbReference type="STRING" id="52.CMC5_003100"/>
<gene>
    <name evidence="1" type="ORF">CMC5_003100</name>
</gene>
<dbReference type="PROSITE" id="PS51257">
    <property type="entry name" value="PROKAR_LIPOPROTEIN"/>
    <property type="match status" value="1"/>
</dbReference>
<organism evidence="1 2">
    <name type="scientific">Chondromyces crocatus</name>
    <dbReference type="NCBI Taxonomy" id="52"/>
    <lineage>
        <taxon>Bacteria</taxon>
        <taxon>Pseudomonadati</taxon>
        <taxon>Myxococcota</taxon>
        <taxon>Polyangia</taxon>
        <taxon>Polyangiales</taxon>
        <taxon>Polyangiaceae</taxon>
        <taxon>Chondromyces</taxon>
    </lineage>
</organism>
<reference evidence="1 2" key="1">
    <citation type="submission" date="2015-07" db="EMBL/GenBank/DDBJ databases">
        <title>Genome analysis of myxobacterium Chondromyces crocatus Cm c5 reveals a high potential for natural compound synthesis and the genetic basis for the loss of fruiting body formation.</title>
        <authorList>
            <person name="Zaburannyi N."/>
            <person name="Bunk B."/>
            <person name="Maier J."/>
            <person name="Overmann J."/>
            <person name="Mueller R."/>
        </authorList>
    </citation>
    <scope>NUCLEOTIDE SEQUENCE [LARGE SCALE GENOMIC DNA]</scope>
    <source>
        <strain evidence="1 2">Cm c5</strain>
    </source>
</reference>
<evidence type="ECO:0000313" key="2">
    <source>
        <dbReference type="Proteomes" id="UP000067626"/>
    </source>
</evidence>
<keyword evidence="2" id="KW-1185">Reference proteome</keyword>
<sequence>MRLTLPHVVLLAAACGPGADKVEAAAVLHAANVLRDAPSEPASARLGHLESLERAPATTPHAARARDACAHAYRLLLEGNALEAKVRAAIATPSGLTPDILRDLGTAEDKIKESTTAMPTCDEALADLRRWLR</sequence>
<proteinExistence type="predicted"/>
<evidence type="ECO:0000313" key="1">
    <source>
        <dbReference type="EMBL" id="AKT36196.1"/>
    </source>
</evidence>
<dbReference type="OrthoDB" id="9887445at2"/>
<accession>A0A0K1E5P6</accession>
<dbReference type="KEGG" id="ccro:CMC5_003100"/>
<dbReference type="RefSeq" id="WP_050428752.1">
    <property type="nucleotide sequence ID" value="NZ_CP012159.1"/>
</dbReference>